<comment type="caution">
    <text evidence="1">The sequence shown here is derived from an EMBL/GenBank/DDBJ whole genome shotgun (WGS) entry which is preliminary data.</text>
</comment>
<proteinExistence type="predicted"/>
<organism evidence="1 2">
    <name type="scientific">Roseofilum capinflatum BLCC-M114</name>
    <dbReference type="NCBI Taxonomy" id="3022440"/>
    <lineage>
        <taxon>Bacteria</taxon>
        <taxon>Bacillati</taxon>
        <taxon>Cyanobacteriota</taxon>
        <taxon>Cyanophyceae</taxon>
        <taxon>Desertifilales</taxon>
        <taxon>Desertifilaceae</taxon>
        <taxon>Roseofilum</taxon>
        <taxon>Roseofilum capinflatum</taxon>
    </lineage>
</organism>
<evidence type="ECO:0000313" key="1">
    <source>
        <dbReference type="EMBL" id="MDJ1173299.1"/>
    </source>
</evidence>
<dbReference type="Proteomes" id="UP001235849">
    <property type="component" value="Unassembled WGS sequence"/>
</dbReference>
<accession>A0ABT7B3W9</accession>
<protein>
    <recommendedName>
        <fullName evidence="3">DUF4177 domain-containing protein</fullName>
    </recommendedName>
</protein>
<reference evidence="1 2" key="1">
    <citation type="submission" date="2023-01" db="EMBL/GenBank/DDBJ databases">
        <title>Novel diversity within Roseofilum (Cyanobacteria; Desertifilaceae) from marine benthic mats with descriptions of four novel species.</title>
        <authorList>
            <person name="Wang Y."/>
            <person name="Berthold D.E."/>
            <person name="Hu J."/>
            <person name="Lefler F.W."/>
            <person name="Laughinghouse H.D. IV."/>
        </authorList>
    </citation>
    <scope>NUCLEOTIDE SEQUENCE [LARGE SCALE GENOMIC DNA]</scope>
    <source>
        <strain evidence="1 2">BLCC-M114</strain>
    </source>
</reference>
<sequence length="91" mass="10655">MGFSVRLMSIWRYLELLVMCDRRGKITGVRSLYPQGQITHFRRQKGVMCKPKMVVKILNIYGKGGWELVSSYSLKFSQGYCLVYTLKKRVK</sequence>
<keyword evidence="2" id="KW-1185">Reference proteome</keyword>
<gene>
    <name evidence="1" type="ORF">PMG25_04260</name>
</gene>
<evidence type="ECO:0000313" key="2">
    <source>
        <dbReference type="Proteomes" id="UP001235849"/>
    </source>
</evidence>
<dbReference type="EMBL" id="JAQOSO010000017">
    <property type="protein sequence ID" value="MDJ1173299.1"/>
    <property type="molecule type" value="Genomic_DNA"/>
</dbReference>
<evidence type="ECO:0008006" key="3">
    <source>
        <dbReference type="Google" id="ProtNLM"/>
    </source>
</evidence>
<dbReference type="RefSeq" id="WP_283765669.1">
    <property type="nucleotide sequence ID" value="NZ_JAQOSO010000017.1"/>
</dbReference>
<name>A0ABT7B3W9_9CYAN</name>